<evidence type="ECO:0000256" key="3">
    <source>
        <dbReference type="ARBA" id="ARBA00022475"/>
    </source>
</evidence>
<dbReference type="InterPro" id="IPR006685">
    <property type="entry name" value="MscS_channel_2nd"/>
</dbReference>
<evidence type="ECO:0000256" key="5">
    <source>
        <dbReference type="ARBA" id="ARBA00022989"/>
    </source>
</evidence>
<name>A0A521EKP8_9BACT</name>
<sequence>MEQDTTAVAAADTTTTLLDLPAEAFFSEAFLAMSLRIAIIIAVGIPVVFMLRGWARSFFTKKYATHYGMLAGKVVFYVGLVILVVTVMGQLGISLAPLLGAAGILGVALGFASQTSVSNIISGLFLIAEQPFKVDDVITIGNTTGAVLSIDMLSVKLRTFDNRYVRIPNEMIIKQEVTNITKFPIRRFNANISVAYKEDISRVREVLLDVAEKNEFALSEPAPMVVFDMYGASSIDLLLLVWAPKDEFIKLKNSINEEMKARFDKEGIEIPFPHLSIYSGEASKSIPIELVGDKADKLKGKEKK</sequence>
<evidence type="ECO:0000256" key="2">
    <source>
        <dbReference type="ARBA" id="ARBA00008017"/>
    </source>
</evidence>
<dbReference type="Proteomes" id="UP000317557">
    <property type="component" value="Unassembled WGS sequence"/>
</dbReference>
<dbReference type="SUPFAM" id="SSF82689">
    <property type="entry name" value="Mechanosensitive channel protein MscS (YggB), C-terminal domain"/>
    <property type="match status" value="1"/>
</dbReference>
<dbReference type="GO" id="GO:0008381">
    <property type="term" value="F:mechanosensitive monoatomic ion channel activity"/>
    <property type="evidence" value="ECO:0007669"/>
    <property type="project" value="InterPro"/>
</dbReference>
<comment type="similarity">
    <text evidence="2">Belongs to the MscS (TC 1.A.23) family.</text>
</comment>
<reference evidence="11 12" key="1">
    <citation type="submission" date="2017-05" db="EMBL/GenBank/DDBJ databases">
        <authorList>
            <person name="Varghese N."/>
            <person name="Submissions S."/>
        </authorList>
    </citation>
    <scope>NUCLEOTIDE SEQUENCE [LARGE SCALE GENOMIC DNA]</scope>
    <source>
        <strain evidence="11 12">DSM 21985</strain>
    </source>
</reference>
<keyword evidence="5 7" id="KW-1133">Transmembrane helix</keyword>
<dbReference type="RefSeq" id="WP_142455259.1">
    <property type="nucleotide sequence ID" value="NZ_FXTP01000012.1"/>
</dbReference>
<dbReference type="Gene3D" id="3.30.70.100">
    <property type="match status" value="1"/>
</dbReference>
<dbReference type="SUPFAM" id="SSF50182">
    <property type="entry name" value="Sm-like ribonucleoproteins"/>
    <property type="match status" value="1"/>
</dbReference>
<dbReference type="PANTHER" id="PTHR30221:SF20">
    <property type="entry name" value="SMALL-CONDUCTANCE MECHANOSENSITIVE CHANNEL"/>
    <property type="match status" value="1"/>
</dbReference>
<gene>
    <name evidence="11" type="ORF">SAMN06265219_112112</name>
</gene>
<dbReference type="Pfam" id="PF21082">
    <property type="entry name" value="MS_channel_3rd"/>
    <property type="match status" value="1"/>
</dbReference>
<dbReference type="InterPro" id="IPR011014">
    <property type="entry name" value="MscS_channel_TM-2"/>
</dbReference>
<keyword evidence="12" id="KW-1185">Reference proteome</keyword>
<dbReference type="PANTHER" id="PTHR30221">
    <property type="entry name" value="SMALL-CONDUCTANCE MECHANOSENSITIVE CHANNEL"/>
    <property type="match status" value="1"/>
</dbReference>
<evidence type="ECO:0000256" key="1">
    <source>
        <dbReference type="ARBA" id="ARBA00004651"/>
    </source>
</evidence>
<keyword evidence="6 7" id="KW-0472">Membrane</keyword>
<evidence type="ECO:0000313" key="12">
    <source>
        <dbReference type="Proteomes" id="UP000317557"/>
    </source>
</evidence>
<feature type="domain" description="Mechanosensitive ion channel transmembrane helices 2/3" evidence="10">
    <location>
        <begin position="73"/>
        <end position="114"/>
    </location>
</feature>
<feature type="transmembrane region" description="Helical" evidence="7">
    <location>
        <begin position="29"/>
        <end position="51"/>
    </location>
</feature>
<evidence type="ECO:0000256" key="4">
    <source>
        <dbReference type="ARBA" id="ARBA00022692"/>
    </source>
</evidence>
<dbReference type="Gene3D" id="2.30.30.60">
    <property type="match status" value="1"/>
</dbReference>
<dbReference type="OrthoDB" id="9809206at2"/>
<dbReference type="Pfam" id="PF21088">
    <property type="entry name" value="MS_channel_1st"/>
    <property type="match status" value="1"/>
</dbReference>
<dbReference type="InterPro" id="IPR011066">
    <property type="entry name" value="MscS_channel_C_sf"/>
</dbReference>
<dbReference type="GO" id="GO:0005886">
    <property type="term" value="C:plasma membrane"/>
    <property type="evidence" value="ECO:0007669"/>
    <property type="project" value="UniProtKB-SubCell"/>
</dbReference>
<feature type="transmembrane region" description="Helical" evidence="7">
    <location>
        <begin position="91"/>
        <end position="112"/>
    </location>
</feature>
<proteinExistence type="inferred from homology"/>
<dbReference type="AlphaFoldDB" id="A0A521EKP8"/>
<comment type="subcellular location">
    <subcellularLocation>
        <location evidence="1">Cell membrane</location>
        <topology evidence="1">Multi-pass membrane protein</topology>
    </subcellularLocation>
</comment>
<dbReference type="InterPro" id="IPR010920">
    <property type="entry name" value="LSM_dom_sf"/>
</dbReference>
<protein>
    <submittedName>
        <fullName evidence="11">Mechanosensitive ion channel</fullName>
    </submittedName>
</protein>
<evidence type="ECO:0000256" key="7">
    <source>
        <dbReference type="SAM" id="Phobius"/>
    </source>
</evidence>
<dbReference type="Gene3D" id="1.10.287.1260">
    <property type="match status" value="1"/>
</dbReference>
<keyword evidence="4 7" id="KW-0812">Transmembrane</keyword>
<organism evidence="11 12">
    <name type="scientific">Gracilimonas mengyeensis</name>
    <dbReference type="NCBI Taxonomy" id="1302730"/>
    <lineage>
        <taxon>Bacteria</taxon>
        <taxon>Pseudomonadati</taxon>
        <taxon>Balneolota</taxon>
        <taxon>Balneolia</taxon>
        <taxon>Balneolales</taxon>
        <taxon>Balneolaceae</taxon>
        <taxon>Gracilimonas</taxon>
    </lineage>
</organism>
<dbReference type="InterPro" id="IPR023408">
    <property type="entry name" value="MscS_beta-dom_sf"/>
</dbReference>
<dbReference type="InterPro" id="IPR049142">
    <property type="entry name" value="MS_channel_1st"/>
</dbReference>
<dbReference type="SUPFAM" id="SSF82861">
    <property type="entry name" value="Mechanosensitive channel protein MscS (YggB), transmembrane region"/>
    <property type="match status" value="1"/>
</dbReference>
<feature type="domain" description="Mechanosensitive ion channel MscS C-terminal" evidence="9">
    <location>
        <begin position="190"/>
        <end position="270"/>
    </location>
</feature>
<dbReference type="EMBL" id="FXTP01000012">
    <property type="protein sequence ID" value="SMO84496.1"/>
    <property type="molecule type" value="Genomic_DNA"/>
</dbReference>
<evidence type="ECO:0000256" key="6">
    <source>
        <dbReference type="ARBA" id="ARBA00023136"/>
    </source>
</evidence>
<evidence type="ECO:0000259" key="10">
    <source>
        <dbReference type="Pfam" id="PF21088"/>
    </source>
</evidence>
<evidence type="ECO:0000313" key="11">
    <source>
        <dbReference type="EMBL" id="SMO84496.1"/>
    </source>
</evidence>
<dbReference type="InterPro" id="IPR049278">
    <property type="entry name" value="MS_channel_C"/>
</dbReference>
<evidence type="ECO:0000259" key="8">
    <source>
        <dbReference type="Pfam" id="PF00924"/>
    </source>
</evidence>
<dbReference type="Pfam" id="PF00924">
    <property type="entry name" value="MS_channel_2nd"/>
    <property type="match status" value="1"/>
</dbReference>
<evidence type="ECO:0000259" key="9">
    <source>
        <dbReference type="Pfam" id="PF21082"/>
    </source>
</evidence>
<feature type="transmembrane region" description="Helical" evidence="7">
    <location>
        <begin position="63"/>
        <end position="85"/>
    </location>
</feature>
<accession>A0A521EKP8</accession>
<feature type="domain" description="Mechanosensitive ion channel MscS" evidence="8">
    <location>
        <begin position="115"/>
        <end position="182"/>
    </location>
</feature>
<keyword evidence="3" id="KW-1003">Cell membrane</keyword>
<dbReference type="InterPro" id="IPR045275">
    <property type="entry name" value="MscS_archaea/bacteria_type"/>
</dbReference>